<keyword evidence="3" id="KW-1185">Reference proteome</keyword>
<proteinExistence type="predicted"/>
<protein>
    <submittedName>
        <fullName evidence="1 2">Uncharacterized protein</fullName>
    </submittedName>
</protein>
<dbReference type="EnsemblProtists" id="EKX34023">
    <property type="protein sequence ID" value="EKX34023"/>
    <property type="gene ID" value="GUITHDRAFT_119823"/>
</dbReference>
<gene>
    <name evidence="1" type="ORF">GUITHDRAFT_119823</name>
</gene>
<reference evidence="3" key="2">
    <citation type="submission" date="2012-11" db="EMBL/GenBank/DDBJ databases">
        <authorList>
            <person name="Kuo A."/>
            <person name="Curtis B.A."/>
            <person name="Tanifuji G."/>
            <person name="Burki F."/>
            <person name="Gruber A."/>
            <person name="Irimia M."/>
            <person name="Maruyama S."/>
            <person name="Arias M.C."/>
            <person name="Ball S.G."/>
            <person name="Gile G.H."/>
            <person name="Hirakawa Y."/>
            <person name="Hopkins J.F."/>
            <person name="Rensing S.A."/>
            <person name="Schmutz J."/>
            <person name="Symeonidi A."/>
            <person name="Elias M."/>
            <person name="Eveleigh R.J."/>
            <person name="Herman E.K."/>
            <person name="Klute M.J."/>
            <person name="Nakayama T."/>
            <person name="Obornik M."/>
            <person name="Reyes-Prieto A."/>
            <person name="Armbrust E.V."/>
            <person name="Aves S.J."/>
            <person name="Beiko R.G."/>
            <person name="Coutinho P."/>
            <person name="Dacks J.B."/>
            <person name="Durnford D.G."/>
            <person name="Fast N.M."/>
            <person name="Green B.R."/>
            <person name="Grisdale C."/>
            <person name="Hempe F."/>
            <person name="Henrissat B."/>
            <person name="Hoppner M.P."/>
            <person name="Ishida K.-I."/>
            <person name="Kim E."/>
            <person name="Koreny L."/>
            <person name="Kroth P.G."/>
            <person name="Liu Y."/>
            <person name="Malik S.-B."/>
            <person name="Maier U.G."/>
            <person name="McRose D."/>
            <person name="Mock T."/>
            <person name="Neilson J.A."/>
            <person name="Onodera N.T."/>
            <person name="Poole A.M."/>
            <person name="Pritham E.J."/>
            <person name="Richards T.A."/>
            <person name="Rocap G."/>
            <person name="Roy S.W."/>
            <person name="Sarai C."/>
            <person name="Schaack S."/>
            <person name="Shirato S."/>
            <person name="Slamovits C.H."/>
            <person name="Spencer D.F."/>
            <person name="Suzuki S."/>
            <person name="Worden A.Z."/>
            <person name="Zauner S."/>
            <person name="Barry K."/>
            <person name="Bell C."/>
            <person name="Bharti A.K."/>
            <person name="Crow J.A."/>
            <person name="Grimwood J."/>
            <person name="Kramer R."/>
            <person name="Lindquist E."/>
            <person name="Lucas S."/>
            <person name="Salamov A."/>
            <person name="McFadden G.I."/>
            <person name="Lane C.E."/>
            <person name="Keeling P.J."/>
            <person name="Gray M.W."/>
            <person name="Grigoriev I.V."/>
            <person name="Archibald J.M."/>
        </authorList>
    </citation>
    <scope>NUCLEOTIDE SEQUENCE</scope>
    <source>
        <strain evidence="3">CCMP2712</strain>
    </source>
</reference>
<accession>L1ICR1</accession>
<dbReference type="HOGENOM" id="CLU_037695_0_0_1"/>
<sequence>MSKVDFLLELPIDISSASLHPARYQPLESLLIAAEMHKDSSQQLMDGAQHNAAASCSCQVQASTVPPGLASMSGVQYKQEILPTLEHLVRSSNLMMMLDPSRSSGNASALPSLPLLSRDRSLLDLHAYPHASPVLSETPAASVVRPLAQLATCSVVLSNSLELAQQRTLLQQLLSQTLSMNAAANSMLKERKDQQQGSLLEKRRASEEEGIDYAQCLKKSRVEQESCMHSLQQALRKELGAASSQPALLKAEHRFVSRKRLGIVHDRRGRLREVEDLFLDCPLMRPYIEMGYSAQVARERSKETRGRISSRIEHGGRLNTWMSIELDAESGKRKEIMFGSRLAELLGVTTEELMCRFRSHSAPLPCSEIDFICYLVDDMAITTHLLVHSRGSNWMKPVKDSEESDALHHSHQGARYPGTSRAFDNLLHACD</sequence>
<dbReference type="GeneID" id="17290749"/>
<dbReference type="EMBL" id="JH993122">
    <property type="protein sequence ID" value="EKX34023.1"/>
    <property type="molecule type" value="Genomic_DNA"/>
</dbReference>
<evidence type="ECO:0000313" key="2">
    <source>
        <dbReference type="EnsemblProtists" id="EKX34023"/>
    </source>
</evidence>
<dbReference type="KEGG" id="gtt:GUITHDRAFT_119823"/>
<dbReference type="AlphaFoldDB" id="L1ICR1"/>
<organism evidence="1">
    <name type="scientific">Guillardia theta (strain CCMP2712)</name>
    <name type="common">Cryptophyte</name>
    <dbReference type="NCBI Taxonomy" id="905079"/>
    <lineage>
        <taxon>Eukaryota</taxon>
        <taxon>Cryptophyceae</taxon>
        <taxon>Pyrenomonadales</taxon>
        <taxon>Geminigeraceae</taxon>
        <taxon>Guillardia</taxon>
    </lineage>
</organism>
<reference evidence="1 3" key="1">
    <citation type="journal article" date="2012" name="Nature">
        <title>Algal genomes reveal evolutionary mosaicism and the fate of nucleomorphs.</title>
        <authorList>
            <consortium name="DOE Joint Genome Institute"/>
            <person name="Curtis B.A."/>
            <person name="Tanifuji G."/>
            <person name="Burki F."/>
            <person name="Gruber A."/>
            <person name="Irimia M."/>
            <person name="Maruyama S."/>
            <person name="Arias M.C."/>
            <person name="Ball S.G."/>
            <person name="Gile G.H."/>
            <person name="Hirakawa Y."/>
            <person name="Hopkins J.F."/>
            <person name="Kuo A."/>
            <person name="Rensing S.A."/>
            <person name="Schmutz J."/>
            <person name="Symeonidi A."/>
            <person name="Elias M."/>
            <person name="Eveleigh R.J."/>
            <person name="Herman E.K."/>
            <person name="Klute M.J."/>
            <person name="Nakayama T."/>
            <person name="Obornik M."/>
            <person name="Reyes-Prieto A."/>
            <person name="Armbrust E.V."/>
            <person name="Aves S.J."/>
            <person name="Beiko R.G."/>
            <person name="Coutinho P."/>
            <person name="Dacks J.B."/>
            <person name="Durnford D.G."/>
            <person name="Fast N.M."/>
            <person name="Green B.R."/>
            <person name="Grisdale C.J."/>
            <person name="Hempel F."/>
            <person name="Henrissat B."/>
            <person name="Hoppner M.P."/>
            <person name="Ishida K."/>
            <person name="Kim E."/>
            <person name="Koreny L."/>
            <person name="Kroth P.G."/>
            <person name="Liu Y."/>
            <person name="Malik S.B."/>
            <person name="Maier U.G."/>
            <person name="McRose D."/>
            <person name="Mock T."/>
            <person name="Neilson J.A."/>
            <person name="Onodera N.T."/>
            <person name="Poole A.M."/>
            <person name="Pritham E.J."/>
            <person name="Richards T.A."/>
            <person name="Rocap G."/>
            <person name="Roy S.W."/>
            <person name="Sarai C."/>
            <person name="Schaack S."/>
            <person name="Shirato S."/>
            <person name="Slamovits C.H."/>
            <person name="Spencer D.F."/>
            <person name="Suzuki S."/>
            <person name="Worden A.Z."/>
            <person name="Zauner S."/>
            <person name="Barry K."/>
            <person name="Bell C."/>
            <person name="Bharti A.K."/>
            <person name="Crow J.A."/>
            <person name="Grimwood J."/>
            <person name="Kramer R."/>
            <person name="Lindquist E."/>
            <person name="Lucas S."/>
            <person name="Salamov A."/>
            <person name="McFadden G.I."/>
            <person name="Lane C.E."/>
            <person name="Keeling P.J."/>
            <person name="Gray M.W."/>
            <person name="Grigoriev I.V."/>
            <person name="Archibald J.M."/>
        </authorList>
    </citation>
    <scope>NUCLEOTIDE SEQUENCE</scope>
    <source>
        <strain evidence="1 3">CCMP2712</strain>
    </source>
</reference>
<dbReference type="PaxDb" id="55529-EKX34023"/>
<evidence type="ECO:0000313" key="3">
    <source>
        <dbReference type="Proteomes" id="UP000011087"/>
    </source>
</evidence>
<dbReference type="RefSeq" id="XP_005821003.1">
    <property type="nucleotide sequence ID" value="XM_005820946.1"/>
</dbReference>
<name>L1ICR1_GUITC</name>
<dbReference type="Proteomes" id="UP000011087">
    <property type="component" value="Unassembled WGS sequence"/>
</dbReference>
<reference evidence="2" key="3">
    <citation type="submission" date="2016-03" db="UniProtKB">
        <authorList>
            <consortium name="EnsemblProtists"/>
        </authorList>
    </citation>
    <scope>IDENTIFICATION</scope>
</reference>
<evidence type="ECO:0000313" key="1">
    <source>
        <dbReference type="EMBL" id="EKX34023.1"/>
    </source>
</evidence>